<dbReference type="InterPro" id="IPR036291">
    <property type="entry name" value="NAD(P)-bd_dom_sf"/>
</dbReference>
<dbReference type="SUPFAM" id="SSF51735">
    <property type="entry name" value="NAD(P)-binding Rossmann-fold domains"/>
    <property type="match status" value="1"/>
</dbReference>
<dbReference type="Pfam" id="PF13561">
    <property type="entry name" value="adh_short_C2"/>
    <property type="match status" value="1"/>
</dbReference>
<name>A0A1I4HNC2_9RHOB</name>
<dbReference type="AlphaFoldDB" id="A0A1I4HNC2"/>
<keyword evidence="2" id="KW-1185">Reference proteome</keyword>
<dbReference type="Gene3D" id="3.40.50.720">
    <property type="entry name" value="NAD(P)-binding Rossmann-like Domain"/>
    <property type="match status" value="1"/>
</dbReference>
<dbReference type="InterPro" id="IPR002347">
    <property type="entry name" value="SDR_fam"/>
</dbReference>
<dbReference type="InterPro" id="IPR051468">
    <property type="entry name" value="Fungal_SecMetab_SDRs"/>
</dbReference>
<dbReference type="PRINTS" id="PR00081">
    <property type="entry name" value="GDHRDH"/>
</dbReference>
<dbReference type="GO" id="GO:0005737">
    <property type="term" value="C:cytoplasm"/>
    <property type="evidence" value="ECO:0007669"/>
    <property type="project" value="TreeGrafter"/>
</dbReference>
<proteinExistence type="predicted"/>
<accession>A0A1I4HNC2</accession>
<dbReference type="GO" id="GO:0016491">
    <property type="term" value="F:oxidoreductase activity"/>
    <property type="evidence" value="ECO:0007669"/>
    <property type="project" value="TreeGrafter"/>
</dbReference>
<evidence type="ECO:0000313" key="1">
    <source>
        <dbReference type="EMBL" id="SFL42916.1"/>
    </source>
</evidence>
<organism evidence="1 2">
    <name type="scientific">Loktanella salsilacus</name>
    <dbReference type="NCBI Taxonomy" id="195913"/>
    <lineage>
        <taxon>Bacteria</taxon>
        <taxon>Pseudomonadati</taxon>
        <taxon>Pseudomonadota</taxon>
        <taxon>Alphaproteobacteria</taxon>
        <taxon>Rhodobacterales</taxon>
        <taxon>Roseobacteraceae</taxon>
        <taxon>Loktanella</taxon>
    </lineage>
</organism>
<sequence length="236" mass="24120">MDLREAGARSQSGLDKGRHMARALVIGASGGIGQAVVQALHDRGDDVVTLSRRADGLDVTDAASVAAVLGGLDGPFETIFVAVGVLGVPEKSLDAIDAGAMAQVFAVNAIGPALILRHLPRLLPRNGRSVCAVLSARVGSIGDNAIGGWHSYRASKAALNQIVHGAAIELGRSHKDSIVVSLHPGTVETAFTANYAGRHKTVTAGEAAGNLLGVMDGLSADQSGGFFDYAGKAVPW</sequence>
<dbReference type="PANTHER" id="PTHR43544">
    <property type="entry name" value="SHORT-CHAIN DEHYDROGENASE/REDUCTASE"/>
    <property type="match status" value="1"/>
</dbReference>
<gene>
    <name evidence="1" type="ORF">SAMN04488004_11850</name>
</gene>
<dbReference type="EMBL" id="FOTF01000018">
    <property type="protein sequence ID" value="SFL42916.1"/>
    <property type="molecule type" value="Genomic_DNA"/>
</dbReference>
<dbReference type="PANTHER" id="PTHR43544:SF12">
    <property type="entry name" value="NAD(P)-BINDING ROSSMANN-FOLD SUPERFAMILY PROTEIN"/>
    <property type="match status" value="1"/>
</dbReference>
<protein>
    <submittedName>
        <fullName evidence="1">Short-chain dehydrogenase</fullName>
    </submittedName>
</protein>
<dbReference type="STRING" id="195913.SAMN04488004_11850"/>
<evidence type="ECO:0000313" key="2">
    <source>
        <dbReference type="Proteomes" id="UP000199550"/>
    </source>
</evidence>
<reference evidence="1 2" key="1">
    <citation type="submission" date="2016-10" db="EMBL/GenBank/DDBJ databases">
        <authorList>
            <person name="de Groot N.N."/>
        </authorList>
    </citation>
    <scope>NUCLEOTIDE SEQUENCE [LARGE SCALE GENOMIC DNA]</scope>
    <source>
        <strain evidence="1 2">DSM 16199</strain>
    </source>
</reference>
<dbReference type="Proteomes" id="UP000199550">
    <property type="component" value="Unassembled WGS sequence"/>
</dbReference>